<reference evidence="4" key="3">
    <citation type="submission" date="2025-09" db="UniProtKB">
        <authorList>
            <consortium name="Ensembl"/>
        </authorList>
    </citation>
    <scope>IDENTIFICATION</scope>
</reference>
<dbReference type="PROSITE" id="PS50013">
    <property type="entry name" value="CHROMO_2"/>
    <property type="match status" value="1"/>
</dbReference>
<dbReference type="Proteomes" id="UP000472272">
    <property type="component" value="Chromosome 3"/>
</dbReference>
<dbReference type="InterPro" id="IPR023780">
    <property type="entry name" value="Chromo_domain"/>
</dbReference>
<keyword evidence="5" id="KW-1185">Reference proteome</keyword>
<dbReference type="CDD" id="cd00024">
    <property type="entry name" value="CD_CSD"/>
    <property type="match status" value="1"/>
</dbReference>
<feature type="compositionally biased region" description="Basic and acidic residues" evidence="2">
    <location>
        <begin position="11"/>
        <end position="21"/>
    </location>
</feature>
<dbReference type="Pfam" id="PF00385">
    <property type="entry name" value="Chromo"/>
    <property type="match status" value="1"/>
</dbReference>
<dbReference type="Ensembl" id="ENSPMRT00000000861.1">
    <property type="protein sequence ID" value="ENSPMRP00000000812.1"/>
    <property type="gene ID" value="ENSPMRG00000000600.1"/>
</dbReference>
<dbReference type="GeneTree" id="ENSGT00990000210604"/>
<feature type="region of interest" description="Disordered" evidence="2">
    <location>
        <begin position="101"/>
        <end position="164"/>
    </location>
</feature>
<comment type="subcellular location">
    <subcellularLocation>
        <location evidence="1">Nucleus</location>
    </subcellularLocation>
</comment>
<dbReference type="GO" id="GO:0005634">
    <property type="term" value="C:nucleus"/>
    <property type="evidence" value="ECO:0007669"/>
    <property type="project" value="UniProtKB-SubCell"/>
</dbReference>
<organism evidence="4 5">
    <name type="scientific">Podarcis muralis</name>
    <name type="common">Wall lizard</name>
    <name type="synonym">Lacerta muralis</name>
    <dbReference type="NCBI Taxonomy" id="64176"/>
    <lineage>
        <taxon>Eukaryota</taxon>
        <taxon>Metazoa</taxon>
        <taxon>Chordata</taxon>
        <taxon>Craniata</taxon>
        <taxon>Vertebrata</taxon>
        <taxon>Euteleostomi</taxon>
        <taxon>Lepidosauria</taxon>
        <taxon>Squamata</taxon>
        <taxon>Bifurcata</taxon>
        <taxon>Unidentata</taxon>
        <taxon>Episquamata</taxon>
        <taxon>Laterata</taxon>
        <taxon>Lacertibaenia</taxon>
        <taxon>Lacertidae</taxon>
        <taxon>Podarcis</taxon>
    </lineage>
</organism>
<dbReference type="SMART" id="SM00298">
    <property type="entry name" value="CHROMO"/>
    <property type="match status" value="1"/>
</dbReference>
<feature type="region of interest" description="Disordered" evidence="2">
    <location>
        <begin position="1"/>
        <end position="21"/>
    </location>
</feature>
<reference evidence="4 5" key="1">
    <citation type="journal article" date="2019" name="Proc. Natl. Acad. Sci. U.S.A.">
        <title>Regulatory changes in pterin and carotenoid genes underlie balanced color polymorphisms in the wall lizard.</title>
        <authorList>
            <person name="Andrade P."/>
            <person name="Pinho C."/>
            <person name="Perez I de Lanuza G."/>
            <person name="Afonso S."/>
            <person name="Brejcha J."/>
            <person name="Rubin C.J."/>
            <person name="Wallerman O."/>
            <person name="Pereira P."/>
            <person name="Sabatino S.J."/>
            <person name="Bellati A."/>
            <person name="Pellitteri-Rosa D."/>
            <person name="Bosakova Z."/>
            <person name="Bunikis I."/>
            <person name="Carretero M.A."/>
            <person name="Feiner N."/>
            <person name="Marsik P."/>
            <person name="Pauperio F."/>
            <person name="Salvi D."/>
            <person name="Soler L."/>
            <person name="While G.M."/>
            <person name="Uller T."/>
            <person name="Font E."/>
            <person name="Andersson L."/>
            <person name="Carneiro M."/>
        </authorList>
    </citation>
    <scope>NUCLEOTIDE SEQUENCE</scope>
</reference>
<evidence type="ECO:0000313" key="5">
    <source>
        <dbReference type="Proteomes" id="UP000472272"/>
    </source>
</evidence>
<evidence type="ECO:0000313" key="4">
    <source>
        <dbReference type="Ensembl" id="ENSPMRP00000000812.1"/>
    </source>
</evidence>
<evidence type="ECO:0000256" key="1">
    <source>
        <dbReference type="ARBA" id="ARBA00004123"/>
    </source>
</evidence>
<dbReference type="InterPro" id="IPR016197">
    <property type="entry name" value="Chromo-like_dom_sf"/>
</dbReference>
<feature type="domain" description="Chromo" evidence="3">
    <location>
        <begin position="20"/>
        <end position="78"/>
    </location>
</feature>
<feature type="compositionally biased region" description="Basic and acidic residues" evidence="2">
    <location>
        <begin position="107"/>
        <end position="123"/>
    </location>
</feature>
<dbReference type="Gene3D" id="2.40.50.40">
    <property type="match status" value="1"/>
</dbReference>
<protein>
    <recommendedName>
        <fullName evidence="3">Chromo domain-containing protein</fullName>
    </recommendedName>
</protein>
<evidence type="ECO:0000256" key="2">
    <source>
        <dbReference type="SAM" id="MobiDB-lite"/>
    </source>
</evidence>
<reference evidence="4" key="2">
    <citation type="submission" date="2025-08" db="UniProtKB">
        <authorList>
            <consortium name="Ensembl"/>
        </authorList>
    </citation>
    <scope>IDENTIFICATION</scope>
</reference>
<dbReference type="InterPro" id="IPR000953">
    <property type="entry name" value="Chromo/chromo_shadow_dom"/>
</dbReference>
<dbReference type="SUPFAM" id="SSF54160">
    <property type="entry name" value="Chromo domain-like"/>
    <property type="match status" value="1"/>
</dbReference>
<name>A0A670HP51_PODMU</name>
<accession>A0A670HP51</accession>
<proteinExistence type="predicted"/>
<evidence type="ECO:0000259" key="3">
    <source>
        <dbReference type="PROSITE" id="PS50013"/>
    </source>
</evidence>
<sequence length="200" mass="23281">MGREGGVTTHPRVEEREHHNQATEILDSRWRGRQVEYLVAWEGEPGSENTWVPAEAINDRYLVEEFHSLFPDKPKPLARFWEEEFGTTDDKEDFVGFTASKRRKGRCQREKNQTGRPTPREEIGAGGKRVLNPQRMATAPSGDSQHHWPRKGTRLDQNVGPGVEGNFSQEGSWADMMRFHWRRVIFSHKCFFKKNEKNTF</sequence>
<dbReference type="AlphaFoldDB" id="A0A670HP51"/>